<proteinExistence type="predicted"/>
<name>A0A0B7F6F0_THACB</name>
<organism evidence="2 3">
    <name type="scientific">Thanatephorus cucumeris (strain AG1-IB / isolate 7/3/14)</name>
    <name type="common">Lettuce bottom rot fungus</name>
    <name type="synonym">Rhizoctonia solani</name>
    <dbReference type="NCBI Taxonomy" id="1108050"/>
    <lineage>
        <taxon>Eukaryota</taxon>
        <taxon>Fungi</taxon>
        <taxon>Dikarya</taxon>
        <taxon>Basidiomycota</taxon>
        <taxon>Agaricomycotina</taxon>
        <taxon>Agaricomycetes</taxon>
        <taxon>Cantharellales</taxon>
        <taxon>Ceratobasidiaceae</taxon>
        <taxon>Rhizoctonia</taxon>
        <taxon>Rhizoctonia solani AG-1</taxon>
    </lineage>
</organism>
<evidence type="ECO:0000313" key="2">
    <source>
        <dbReference type="EMBL" id="CEL51783.1"/>
    </source>
</evidence>
<reference evidence="2 3" key="1">
    <citation type="submission" date="2014-11" db="EMBL/GenBank/DDBJ databases">
        <authorList>
            <person name="Wibberg Daniel"/>
        </authorList>
    </citation>
    <scope>NUCLEOTIDE SEQUENCE [LARGE SCALE GENOMIC DNA]</scope>
    <source>
        <strain evidence="2">Rhizoctonia solani AG1-IB 7/3/14</strain>
    </source>
</reference>
<dbReference type="EMBL" id="LN679100">
    <property type="protein sequence ID" value="CEL51783.1"/>
    <property type="molecule type" value="Genomic_DNA"/>
</dbReference>
<dbReference type="AlphaFoldDB" id="A0A0B7F6F0"/>
<protein>
    <submittedName>
        <fullName evidence="2">Uncharacterized protein</fullName>
    </submittedName>
</protein>
<dbReference type="Proteomes" id="UP000059188">
    <property type="component" value="Unassembled WGS sequence"/>
</dbReference>
<keyword evidence="3" id="KW-1185">Reference proteome</keyword>
<evidence type="ECO:0000256" key="1">
    <source>
        <dbReference type="SAM" id="MobiDB-lite"/>
    </source>
</evidence>
<gene>
    <name evidence="2" type="ORF">RSOLAG1IB_00318</name>
</gene>
<sequence>MRNLGNVSDMLHSRSISDLANSQGRSRVYHRSSEEGGKAPSRLVCQVALVSHWGDCPTAPQSTPIAIFRVRVPIWSGVFLAVLDAT</sequence>
<accession>A0A0B7F6F0</accession>
<feature type="compositionally biased region" description="Polar residues" evidence="1">
    <location>
        <begin position="15"/>
        <end position="25"/>
    </location>
</feature>
<feature type="region of interest" description="Disordered" evidence="1">
    <location>
        <begin position="15"/>
        <end position="39"/>
    </location>
</feature>
<evidence type="ECO:0000313" key="3">
    <source>
        <dbReference type="Proteomes" id="UP000059188"/>
    </source>
</evidence>